<dbReference type="GO" id="GO:0004252">
    <property type="term" value="F:serine-type endopeptidase activity"/>
    <property type="evidence" value="ECO:0007669"/>
    <property type="project" value="InterPro"/>
</dbReference>
<dbReference type="Gene3D" id="2.40.10.10">
    <property type="entry name" value="Trypsin-like serine proteases"/>
    <property type="match status" value="2"/>
</dbReference>
<evidence type="ECO:0000313" key="6">
    <source>
        <dbReference type="RefSeq" id="XP_018462846.1"/>
    </source>
</evidence>
<feature type="coiled-coil region" evidence="4">
    <location>
        <begin position="70"/>
        <end position="100"/>
    </location>
</feature>
<dbReference type="InterPro" id="IPR001940">
    <property type="entry name" value="Peptidase_S1C"/>
</dbReference>
<evidence type="ECO:0000256" key="4">
    <source>
        <dbReference type="SAM" id="Coils"/>
    </source>
</evidence>
<comment type="similarity">
    <text evidence="1">Belongs to the peptidase S1C family.</text>
</comment>
<dbReference type="AlphaFoldDB" id="A0A6J0LU06"/>
<reference evidence="5" key="1">
    <citation type="journal article" date="2019" name="Database">
        <title>The radish genome database (RadishGD): an integrated information resource for radish genomics.</title>
        <authorList>
            <person name="Yu H.J."/>
            <person name="Baek S."/>
            <person name="Lee Y.J."/>
            <person name="Cho A."/>
            <person name="Mun J.H."/>
        </authorList>
    </citation>
    <scope>NUCLEOTIDE SEQUENCE [LARGE SCALE GENOMIC DNA]</scope>
    <source>
        <strain evidence="5">cv. WK10039</strain>
    </source>
</reference>
<keyword evidence="4" id="KW-0175">Coiled coil</keyword>
<accession>A0A6J0LU06</accession>
<evidence type="ECO:0000313" key="5">
    <source>
        <dbReference type="Proteomes" id="UP000504610"/>
    </source>
</evidence>
<evidence type="ECO:0000256" key="2">
    <source>
        <dbReference type="ARBA" id="ARBA00022670"/>
    </source>
</evidence>
<dbReference type="RefSeq" id="XP_018462846.1">
    <property type="nucleotide sequence ID" value="XM_018607344.2"/>
</dbReference>
<dbReference type="OrthoDB" id="4217619at2759"/>
<dbReference type="PANTHER" id="PTHR43343:SF6">
    <property type="entry name" value="PROTEASE DO-LIKE 5, CHLOROPLASTIC ISOFORM X1"/>
    <property type="match status" value="1"/>
</dbReference>
<keyword evidence="5" id="KW-1185">Reference proteome</keyword>
<dbReference type="GeneID" id="108833964"/>
<dbReference type="Pfam" id="PF13365">
    <property type="entry name" value="Trypsin_2"/>
    <property type="match status" value="1"/>
</dbReference>
<dbReference type="InterPro" id="IPR009003">
    <property type="entry name" value="Peptidase_S1_PA"/>
</dbReference>
<keyword evidence="3" id="KW-0378">Hydrolase</keyword>
<dbReference type="KEGG" id="rsz:108833964"/>
<protein>
    <submittedName>
        <fullName evidence="6">Protease Do-like 5, chloroplastic</fullName>
    </submittedName>
</protein>
<name>A0A6J0LU06_RAPSA</name>
<reference evidence="6" key="2">
    <citation type="submission" date="2025-08" db="UniProtKB">
        <authorList>
            <consortium name="RefSeq"/>
        </authorList>
    </citation>
    <scope>IDENTIFICATION</scope>
    <source>
        <tissue evidence="6">Leaf</tissue>
    </source>
</reference>
<sequence>MMGVAIASSKACSSVLYTLITPFNRSKSMLACSGSSPDRKRRSLIFFGSSLVLASTLLGSSNQQNFPVESAIALEQMKEKEEEEEEVEEEEERNVNLFQKTSASVVYIEDIELPKTSSCESNVEDNAKIEGTGSGFVWDKLGHIVTNYHVIAKLATDQSGLQRCKVSLVDAMGTKFTKEAKIVGLDPDNDLAVLKIETEGRELKPVALGTSSDLRVGQSCFAIGNPYGYENTLTIGVVSGLGREIPSPNGKSIREAIQTDADINSGNSGGPLLDSYGHTIGVNTATFTRKGTGMSSGVNFAIPIDTVVRTVPYLIVYGTAYRDRF</sequence>
<dbReference type="PRINTS" id="PR00834">
    <property type="entry name" value="PROTEASES2C"/>
</dbReference>
<gene>
    <name evidence="6" type="primary">LOC108833964</name>
</gene>
<dbReference type="InterPro" id="IPR043504">
    <property type="entry name" value="Peptidase_S1_PA_chymotrypsin"/>
</dbReference>
<organism evidence="5 6">
    <name type="scientific">Raphanus sativus</name>
    <name type="common">Radish</name>
    <name type="synonym">Raphanus raphanistrum var. sativus</name>
    <dbReference type="NCBI Taxonomy" id="3726"/>
    <lineage>
        <taxon>Eukaryota</taxon>
        <taxon>Viridiplantae</taxon>
        <taxon>Streptophyta</taxon>
        <taxon>Embryophyta</taxon>
        <taxon>Tracheophyta</taxon>
        <taxon>Spermatophyta</taxon>
        <taxon>Magnoliopsida</taxon>
        <taxon>eudicotyledons</taxon>
        <taxon>Gunneridae</taxon>
        <taxon>Pentapetalae</taxon>
        <taxon>rosids</taxon>
        <taxon>malvids</taxon>
        <taxon>Brassicales</taxon>
        <taxon>Brassicaceae</taxon>
        <taxon>Brassiceae</taxon>
        <taxon>Raphanus</taxon>
    </lineage>
</organism>
<dbReference type="PANTHER" id="PTHR43343">
    <property type="entry name" value="PEPTIDASE S12"/>
    <property type="match status" value="1"/>
</dbReference>
<keyword evidence="2" id="KW-0645">Protease</keyword>
<dbReference type="Proteomes" id="UP000504610">
    <property type="component" value="Chromosome 2"/>
</dbReference>
<dbReference type="SUPFAM" id="SSF50494">
    <property type="entry name" value="Trypsin-like serine proteases"/>
    <property type="match status" value="1"/>
</dbReference>
<dbReference type="GO" id="GO:0006508">
    <property type="term" value="P:proteolysis"/>
    <property type="evidence" value="ECO:0007669"/>
    <property type="project" value="UniProtKB-KW"/>
</dbReference>
<evidence type="ECO:0000256" key="3">
    <source>
        <dbReference type="ARBA" id="ARBA00022801"/>
    </source>
</evidence>
<proteinExistence type="inferred from homology"/>
<evidence type="ECO:0000256" key="1">
    <source>
        <dbReference type="ARBA" id="ARBA00010541"/>
    </source>
</evidence>
<dbReference type="InterPro" id="IPR051201">
    <property type="entry name" value="Chloro_Bact_Ser_Proteases"/>
</dbReference>